<dbReference type="SUPFAM" id="SSF51197">
    <property type="entry name" value="Clavaminate synthase-like"/>
    <property type="match status" value="1"/>
</dbReference>
<dbReference type="InterPro" id="IPR008775">
    <property type="entry name" value="Phytyl_CoA_dOase-like"/>
</dbReference>
<protein>
    <submittedName>
        <fullName evidence="1">Phytanoyl-CoA dioxygenase family protein</fullName>
    </submittedName>
</protein>
<proteinExistence type="predicted"/>
<dbReference type="Proteomes" id="UP001352263">
    <property type="component" value="Unassembled WGS sequence"/>
</dbReference>
<accession>A0ABU6JGA2</accession>
<evidence type="ECO:0000313" key="2">
    <source>
        <dbReference type="Proteomes" id="UP001352263"/>
    </source>
</evidence>
<evidence type="ECO:0000313" key="1">
    <source>
        <dbReference type="EMBL" id="MEC4722511.1"/>
    </source>
</evidence>
<dbReference type="Pfam" id="PF05721">
    <property type="entry name" value="PhyH"/>
    <property type="match status" value="1"/>
</dbReference>
<sequence>MNTATEPRLSAPLAQAADESFWRALHPDLHISPLPLAAKLAGASPISGPVAERCAQRMIKDGYFDTPPIMSQARAARLAGVVGDLAARGIAPVFAFVYDEFWQMACGMSPVLASLLGDDFQMTPSDIWAWHVTPSSTAAGWGPHRDMFAGEAVREDGRPRVVNVWMPLTDATPLNSCMYVLPMRHDRNIPGNLEEAPSFGNFMAIQNIRAVPAAAGSALGWNTHVMHWGGRSTEWAEQPRISVAIFFHSRDCRLNDIDYDRAREGFASQDFGHRFEMPFASRLRAIAGAICLYHQKVRIDFPHAWQDLYAFSEKYIGAWSGSAAGR</sequence>
<name>A0ABU6JGA2_9BURK</name>
<reference evidence="1 2" key="1">
    <citation type="submission" date="2023-10" db="EMBL/GenBank/DDBJ databases">
        <title>Noviherbaspirillum sp. CPCC 100848 genome assembly.</title>
        <authorList>
            <person name="Li X.Y."/>
            <person name="Fang X.M."/>
        </authorList>
    </citation>
    <scope>NUCLEOTIDE SEQUENCE [LARGE SCALE GENOMIC DNA]</scope>
    <source>
        <strain evidence="1 2">CPCC 100848</strain>
    </source>
</reference>
<keyword evidence="1" id="KW-0560">Oxidoreductase</keyword>
<keyword evidence="1" id="KW-0223">Dioxygenase</keyword>
<dbReference type="EMBL" id="JAWIIV010000031">
    <property type="protein sequence ID" value="MEC4722511.1"/>
    <property type="molecule type" value="Genomic_DNA"/>
</dbReference>
<keyword evidence="2" id="KW-1185">Reference proteome</keyword>
<comment type="caution">
    <text evidence="1">The sequence shown here is derived from an EMBL/GenBank/DDBJ whole genome shotgun (WGS) entry which is preliminary data.</text>
</comment>
<dbReference type="Gene3D" id="2.60.120.620">
    <property type="entry name" value="q2cbj1_9rhob like domain"/>
    <property type="match status" value="1"/>
</dbReference>
<dbReference type="GO" id="GO:0051213">
    <property type="term" value="F:dioxygenase activity"/>
    <property type="evidence" value="ECO:0007669"/>
    <property type="project" value="UniProtKB-KW"/>
</dbReference>
<organism evidence="1 2">
    <name type="scientific">Noviherbaspirillum album</name>
    <dbReference type="NCBI Taxonomy" id="3080276"/>
    <lineage>
        <taxon>Bacteria</taxon>
        <taxon>Pseudomonadati</taxon>
        <taxon>Pseudomonadota</taxon>
        <taxon>Betaproteobacteria</taxon>
        <taxon>Burkholderiales</taxon>
        <taxon>Oxalobacteraceae</taxon>
        <taxon>Noviherbaspirillum</taxon>
    </lineage>
</organism>
<dbReference type="RefSeq" id="WP_326509184.1">
    <property type="nucleotide sequence ID" value="NZ_JAWIIV010000031.1"/>
</dbReference>
<gene>
    <name evidence="1" type="ORF">RY831_25425</name>
</gene>